<feature type="transmembrane region" description="Helical" evidence="6">
    <location>
        <begin position="12"/>
        <end position="34"/>
    </location>
</feature>
<keyword evidence="2" id="KW-1003">Cell membrane</keyword>
<dbReference type="PANTHER" id="PTHR30482:SF17">
    <property type="entry name" value="ABC TRANSPORTER ATP-BINDING PROTEIN"/>
    <property type="match status" value="1"/>
</dbReference>
<dbReference type="GO" id="GO:0015658">
    <property type="term" value="F:branched-chain amino acid transmembrane transporter activity"/>
    <property type="evidence" value="ECO:0007669"/>
    <property type="project" value="InterPro"/>
</dbReference>
<gene>
    <name evidence="7" type="ORF">MNBD_ALPHA09-650</name>
</gene>
<name>A0A3B0TSZ6_9ZZZZ</name>
<dbReference type="AlphaFoldDB" id="A0A3B0TSZ6"/>
<feature type="transmembrane region" description="Helical" evidence="6">
    <location>
        <begin position="93"/>
        <end position="114"/>
    </location>
</feature>
<dbReference type="InterPro" id="IPR001851">
    <property type="entry name" value="ABC_transp_permease"/>
</dbReference>
<accession>A0A3B0TSZ6</accession>
<evidence type="ECO:0000313" key="7">
    <source>
        <dbReference type="EMBL" id="VAW10186.1"/>
    </source>
</evidence>
<evidence type="ECO:0000256" key="2">
    <source>
        <dbReference type="ARBA" id="ARBA00022475"/>
    </source>
</evidence>
<reference evidence="7" key="1">
    <citation type="submission" date="2018-06" db="EMBL/GenBank/DDBJ databases">
        <authorList>
            <person name="Zhirakovskaya E."/>
        </authorList>
    </citation>
    <scope>NUCLEOTIDE SEQUENCE</scope>
</reference>
<evidence type="ECO:0000256" key="5">
    <source>
        <dbReference type="ARBA" id="ARBA00023136"/>
    </source>
</evidence>
<evidence type="ECO:0000256" key="3">
    <source>
        <dbReference type="ARBA" id="ARBA00022692"/>
    </source>
</evidence>
<dbReference type="EMBL" id="UOEM01000006">
    <property type="protein sequence ID" value="VAW10186.1"/>
    <property type="molecule type" value="Genomic_DNA"/>
</dbReference>
<keyword evidence="3 6" id="KW-0812">Transmembrane</keyword>
<dbReference type="PANTHER" id="PTHR30482">
    <property type="entry name" value="HIGH-AFFINITY BRANCHED-CHAIN AMINO ACID TRANSPORT SYSTEM PERMEASE"/>
    <property type="match status" value="1"/>
</dbReference>
<dbReference type="InterPro" id="IPR043428">
    <property type="entry name" value="LivM-like"/>
</dbReference>
<feature type="non-terminal residue" evidence="7">
    <location>
        <position position="133"/>
    </location>
</feature>
<evidence type="ECO:0000256" key="4">
    <source>
        <dbReference type="ARBA" id="ARBA00022989"/>
    </source>
</evidence>
<dbReference type="Pfam" id="PF02653">
    <property type="entry name" value="BPD_transp_2"/>
    <property type="match status" value="1"/>
</dbReference>
<keyword evidence="4 6" id="KW-1133">Transmembrane helix</keyword>
<feature type="transmembrane region" description="Helical" evidence="6">
    <location>
        <begin position="66"/>
        <end position="87"/>
    </location>
</feature>
<protein>
    <submittedName>
        <fullName evidence="7">Benzoate transport, inner-membrane translocator</fullName>
    </submittedName>
</protein>
<sequence length="133" mass="13677">MRQALPSDLISPAVVIVAMALLAFPFMANSFWLVQIGAQTFIYGIIALGLTLLAGYGGMVSLAQMVVAGLAGYLIAILGVNSGGLGLGWPWPAVVIAAIAAAMVFGTLIGVLSVRTEGIYTIMITLAIATGFF</sequence>
<evidence type="ECO:0000256" key="6">
    <source>
        <dbReference type="SAM" id="Phobius"/>
    </source>
</evidence>
<comment type="subcellular location">
    <subcellularLocation>
        <location evidence="1">Cell membrane</location>
        <topology evidence="1">Multi-pass membrane protein</topology>
    </subcellularLocation>
</comment>
<feature type="transmembrane region" description="Helical" evidence="6">
    <location>
        <begin position="40"/>
        <end position="59"/>
    </location>
</feature>
<organism evidence="7">
    <name type="scientific">hydrothermal vent metagenome</name>
    <dbReference type="NCBI Taxonomy" id="652676"/>
    <lineage>
        <taxon>unclassified sequences</taxon>
        <taxon>metagenomes</taxon>
        <taxon>ecological metagenomes</taxon>
    </lineage>
</organism>
<evidence type="ECO:0000256" key="1">
    <source>
        <dbReference type="ARBA" id="ARBA00004651"/>
    </source>
</evidence>
<dbReference type="GO" id="GO:0005886">
    <property type="term" value="C:plasma membrane"/>
    <property type="evidence" value="ECO:0007669"/>
    <property type="project" value="UniProtKB-SubCell"/>
</dbReference>
<proteinExistence type="predicted"/>
<keyword evidence="5 6" id="KW-0472">Membrane</keyword>